<dbReference type="EMBL" id="BARS01040999">
    <property type="protein sequence ID" value="GAG41105.1"/>
    <property type="molecule type" value="Genomic_DNA"/>
</dbReference>
<keyword evidence="1" id="KW-0472">Membrane</keyword>
<evidence type="ECO:0000313" key="2">
    <source>
        <dbReference type="EMBL" id="GAG41105.1"/>
    </source>
</evidence>
<keyword evidence="1" id="KW-1133">Transmembrane helix</keyword>
<sequence>MGLDSWWAWTAAASGLIGTIINCHWRRRCCFLFWLASNVGWLLVGIHEQAWPLVAQYV</sequence>
<reference evidence="2" key="1">
    <citation type="journal article" date="2014" name="Front. Microbiol.">
        <title>High frequency of phylogenetically diverse reductive dehalogenase-homologous genes in deep subseafloor sedimentary metagenomes.</title>
        <authorList>
            <person name="Kawai M."/>
            <person name="Futagami T."/>
            <person name="Toyoda A."/>
            <person name="Takaki Y."/>
            <person name="Nishi S."/>
            <person name="Hori S."/>
            <person name="Arai W."/>
            <person name="Tsubouchi T."/>
            <person name="Morono Y."/>
            <person name="Uchiyama I."/>
            <person name="Ito T."/>
            <person name="Fujiyama A."/>
            <person name="Inagaki F."/>
            <person name="Takami H."/>
        </authorList>
    </citation>
    <scope>NUCLEOTIDE SEQUENCE</scope>
    <source>
        <strain evidence="2">Expedition CK06-06</strain>
    </source>
</reference>
<keyword evidence="1" id="KW-0812">Transmembrane</keyword>
<accession>X0XDD7</accession>
<organism evidence="2">
    <name type="scientific">marine sediment metagenome</name>
    <dbReference type="NCBI Taxonomy" id="412755"/>
    <lineage>
        <taxon>unclassified sequences</taxon>
        <taxon>metagenomes</taxon>
        <taxon>ecological metagenomes</taxon>
    </lineage>
</organism>
<feature type="transmembrane region" description="Helical" evidence="1">
    <location>
        <begin position="6"/>
        <end position="25"/>
    </location>
</feature>
<protein>
    <recommendedName>
        <fullName evidence="3">Nicotinamide riboside transporter PnuC</fullName>
    </recommendedName>
</protein>
<proteinExistence type="predicted"/>
<gene>
    <name evidence="2" type="ORF">S01H1_62423</name>
</gene>
<comment type="caution">
    <text evidence="2">The sequence shown here is derived from an EMBL/GenBank/DDBJ whole genome shotgun (WGS) entry which is preliminary data.</text>
</comment>
<feature type="transmembrane region" description="Helical" evidence="1">
    <location>
        <begin position="32"/>
        <end position="51"/>
    </location>
</feature>
<feature type="non-terminal residue" evidence="2">
    <location>
        <position position="58"/>
    </location>
</feature>
<name>X0XDD7_9ZZZZ</name>
<dbReference type="AlphaFoldDB" id="X0XDD7"/>
<evidence type="ECO:0000256" key="1">
    <source>
        <dbReference type="SAM" id="Phobius"/>
    </source>
</evidence>
<evidence type="ECO:0008006" key="3">
    <source>
        <dbReference type="Google" id="ProtNLM"/>
    </source>
</evidence>